<proteinExistence type="predicted"/>
<evidence type="ECO:0000256" key="2">
    <source>
        <dbReference type="ARBA" id="ARBA00022729"/>
    </source>
</evidence>
<dbReference type="GO" id="GO:0016810">
    <property type="term" value="F:hydrolase activity, acting on carbon-nitrogen (but not peptide) bonds"/>
    <property type="evidence" value="ECO:0007669"/>
    <property type="project" value="InterPro"/>
</dbReference>
<dbReference type="RefSeq" id="WP_240487294.1">
    <property type="nucleotide sequence ID" value="NZ_JMCB01000034.1"/>
</dbReference>
<comment type="caution">
    <text evidence="4">The sequence shown here is derived from an EMBL/GenBank/DDBJ whole genome shotgun (WGS) entry which is preliminary data.</text>
</comment>
<feature type="domain" description="NodB homology" evidence="3">
    <location>
        <begin position="8"/>
        <end position="126"/>
    </location>
</feature>
<dbReference type="GO" id="GO:0005576">
    <property type="term" value="C:extracellular region"/>
    <property type="evidence" value="ECO:0007669"/>
    <property type="project" value="UniProtKB-SubCell"/>
</dbReference>
<reference evidence="4 5" key="1">
    <citation type="submission" date="2014-04" db="EMBL/GenBank/DDBJ databases">
        <title>Genome assembly of Hyalangium minutum DSM 14724.</title>
        <authorList>
            <person name="Sharma G."/>
            <person name="Subramanian S."/>
        </authorList>
    </citation>
    <scope>NUCLEOTIDE SEQUENCE [LARGE SCALE GENOMIC DNA]</scope>
    <source>
        <strain evidence="4 5">DSM 14724</strain>
    </source>
</reference>
<dbReference type="SUPFAM" id="SSF88713">
    <property type="entry name" value="Glycoside hydrolase/deacetylase"/>
    <property type="match status" value="1"/>
</dbReference>
<evidence type="ECO:0000313" key="5">
    <source>
        <dbReference type="Proteomes" id="UP000028725"/>
    </source>
</evidence>
<keyword evidence="2" id="KW-0732">Signal</keyword>
<evidence type="ECO:0000259" key="3">
    <source>
        <dbReference type="Pfam" id="PF01522"/>
    </source>
</evidence>
<dbReference type="GO" id="GO:0005975">
    <property type="term" value="P:carbohydrate metabolic process"/>
    <property type="evidence" value="ECO:0007669"/>
    <property type="project" value="InterPro"/>
</dbReference>
<protein>
    <submittedName>
        <fullName evidence="4">Polysaccharide deacetylase domain protein</fullName>
    </submittedName>
</protein>
<dbReference type="InterPro" id="IPR002509">
    <property type="entry name" value="NODB_dom"/>
</dbReference>
<keyword evidence="5" id="KW-1185">Reference proteome</keyword>
<accession>A0A085VTY9</accession>
<dbReference type="Proteomes" id="UP000028725">
    <property type="component" value="Unassembled WGS sequence"/>
</dbReference>
<sequence length="281" mass="29979">MIPPGVTVITFSFADTKKSQTRVGPLFARYGMHSTFYLSSGRIGHGSGYLSLADVRTLAAAGHEMASHTIDHVNLERVSLEEARHQICDDRANLMAMGLQVSSFSYPFGEDTPAARQVLIDCNFTNAQSTGGLRNPHSCATCPPVETIPPLDGFRIRSPPSIKSDWTLRDLQELVLQAEAAGGGWVLISLHDICDECDTYTISEPLLESFLAWLAPRASRGTVVLTMQEVLGGAVKPPLYADGGTFLFDAGTSGDGEILEGGFPGAGVLDEEFPSAGMGGD</sequence>
<dbReference type="Pfam" id="PF01522">
    <property type="entry name" value="Polysacc_deac_1"/>
    <property type="match status" value="1"/>
</dbReference>
<dbReference type="PANTHER" id="PTHR34216:SF3">
    <property type="entry name" value="POLY-BETA-1,6-N-ACETYL-D-GLUCOSAMINE N-DEACETYLASE"/>
    <property type="match status" value="1"/>
</dbReference>
<evidence type="ECO:0000256" key="1">
    <source>
        <dbReference type="ARBA" id="ARBA00004613"/>
    </source>
</evidence>
<dbReference type="InterPro" id="IPR011330">
    <property type="entry name" value="Glyco_hydro/deAcase_b/a-brl"/>
</dbReference>
<dbReference type="Gene3D" id="3.20.20.370">
    <property type="entry name" value="Glycoside hydrolase/deacetylase"/>
    <property type="match status" value="1"/>
</dbReference>
<gene>
    <name evidence="4" type="ORF">DB31_6199</name>
</gene>
<dbReference type="InterPro" id="IPR051398">
    <property type="entry name" value="Polysacch_Deacetylase"/>
</dbReference>
<organism evidence="4 5">
    <name type="scientific">Hyalangium minutum</name>
    <dbReference type="NCBI Taxonomy" id="394096"/>
    <lineage>
        <taxon>Bacteria</taxon>
        <taxon>Pseudomonadati</taxon>
        <taxon>Myxococcota</taxon>
        <taxon>Myxococcia</taxon>
        <taxon>Myxococcales</taxon>
        <taxon>Cystobacterineae</taxon>
        <taxon>Archangiaceae</taxon>
        <taxon>Hyalangium</taxon>
    </lineage>
</organism>
<dbReference type="EMBL" id="JMCB01000034">
    <property type="protein sequence ID" value="KFE58902.1"/>
    <property type="molecule type" value="Genomic_DNA"/>
</dbReference>
<dbReference type="STRING" id="394096.DB31_6199"/>
<dbReference type="PANTHER" id="PTHR34216">
    <property type="match status" value="1"/>
</dbReference>
<dbReference type="CDD" id="cd10967">
    <property type="entry name" value="CE4_GLA_like_6s"/>
    <property type="match status" value="1"/>
</dbReference>
<comment type="subcellular location">
    <subcellularLocation>
        <location evidence="1">Secreted</location>
    </subcellularLocation>
</comment>
<evidence type="ECO:0000313" key="4">
    <source>
        <dbReference type="EMBL" id="KFE58902.1"/>
    </source>
</evidence>
<name>A0A085VTY9_9BACT</name>
<dbReference type="AlphaFoldDB" id="A0A085VTY9"/>